<reference evidence="1" key="1">
    <citation type="submission" date="2018-12" db="EMBL/GenBank/DDBJ databases">
        <authorList>
            <person name="Jadhav K."/>
            <person name="Kushwaha B."/>
            <person name="Jadhav I."/>
        </authorList>
    </citation>
    <scope>NUCLEOTIDE SEQUENCE [LARGE SCALE GENOMIC DNA]</scope>
    <source>
        <strain evidence="1">SBS 10</strain>
    </source>
</reference>
<gene>
    <name evidence="1" type="ORF">DSL92_05530</name>
</gene>
<sequence length="79" mass="8375">MSLSIGGAQFPVPDAGHLKPPAASGTALRCGYQPSSLPAGYQVLKRVAARSLLHVAVQMVLTGPSLSQWHRWRCLPDAP</sequence>
<accession>A0A432JJU1</accession>
<protein>
    <submittedName>
        <fullName evidence="1">Uncharacterized protein</fullName>
    </submittedName>
</protein>
<dbReference type="AlphaFoldDB" id="A0A432JJU1"/>
<organism evidence="1">
    <name type="scientific">Billgrantia gudaonensis</name>
    <dbReference type="NCBI Taxonomy" id="376427"/>
    <lineage>
        <taxon>Bacteria</taxon>
        <taxon>Pseudomonadati</taxon>
        <taxon>Pseudomonadota</taxon>
        <taxon>Gammaproteobacteria</taxon>
        <taxon>Oceanospirillales</taxon>
        <taxon>Halomonadaceae</taxon>
        <taxon>Billgrantia</taxon>
    </lineage>
</organism>
<proteinExistence type="predicted"/>
<evidence type="ECO:0000313" key="1">
    <source>
        <dbReference type="EMBL" id="RUA22515.1"/>
    </source>
</evidence>
<name>A0A432JJU1_9GAMM</name>
<dbReference type="EMBL" id="RXHI01000015">
    <property type="protein sequence ID" value="RUA22515.1"/>
    <property type="molecule type" value="Genomic_DNA"/>
</dbReference>
<comment type="caution">
    <text evidence="1">The sequence shown here is derived from an EMBL/GenBank/DDBJ whole genome shotgun (WGS) entry which is preliminary data.</text>
</comment>